<dbReference type="GO" id="GO:0051539">
    <property type="term" value="F:4 iron, 4 sulfur cluster binding"/>
    <property type="evidence" value="ECO:0007669"/>
    <property type="project" value="UniProtKB-KW"/>
</dbReference>
<dbReference type="GO" id="GO:0006281">
    <property type="term" value="P:DNA repair"/>
    <property type="evidence" value="ECO:0007669"/>
    <property type="project" value="UniProtKB-KW"/>
</dbReference>
<evidence type="ECO:0000259" key="8">
    <source>
        <dbReference type="Pfam" id="PF03167"/>
    </source>
</evidence>
<dbReference type="Gene3D" id="3.40.470.10">
    <property type="entry name" value="Uracil-DNA glycosylase-like domain"/>
    <property type="match status" value="1"/>
</dbReference>
<dbReference type="SUPFAM" id="SSF52141">
    <property type="entry name" value="Uracil-DNA glycosylase-like"/>
    <property type="match status" value="1"/>
</dbReference>
<evidence type="ECO:0000256" key="2">
    <source>
        <dbReference type="ARBA" id="ARBA00022723"/>
    </source>
</evidence>
<feature type="domain" description="Uracil-DNA glycosylase-like" evidence="8">
    <location>
        <begin position="31"/>
        <end position="151"/>
    </location>
</feature>
<dbReference type="PANTHER" id="PTHR33693:SF3">
    <property type="entry name" value="TYPE-5 URACIL-DNA GLYCOSYLASE"/>
    <property type="match status" value="1"/>
</dbReference>
<dbReference type="Pfam" id="PF03167">
    <property type="entry name" value="UDG"/>
    <property type="match status" value="1"/>
</dbReference>
<name>A0A6H1Z8I6_9ZZZZ</name>
<keyword evidence="5" id="KW-0408">Iron</keyword>
<dbReference type="GO" id="GO:0046872">
    <property type="term" value="F:metal ion binding"/>
    <property type="evidence" value="ECO:0007669"/>
    <property type="project" value="UniProtKB-KW"/>
</dbReference>
<dbReference type="InterPro" id="IPR005122">
    <property type="entry name" value="Uracil-DNA_glycosylase-like"/>
</dbReference>
<protein>
    <submittedName>
        <fullName evidence="9">Putative uracil DNA glycosylase superfamily protein</fullName>
    </submittedName>
</protein>
<organism evidence="9">
    <name type="scientific">viral metagenome</name>
    <dbReference type="NCBI Taxonomy" id="1070528"/>
    <lineage>
        <taxon>unclassified sequences</taxon>
        <taxon>metagenomes</taxon>
        <taxon>organismal metagenomes</taxon>
    </lineage>
</organism>
<gene>
    <name evidence="9" type="ORF">TM448A00064_0043</name>
    <name evidence="10" type="ORF">TM448B00061_0053</name>
</gene>
<dbReference type="GO" id="GO:0097506">
    <property type="term" value="F:deaminated base DNA N-glycosylase activity"/>
    <property type="evidence" value="ECO:0007669"/>
    <property type="project" value="UniProtKB-ARBA"/>
</dbReference>
<keyword evidence="6" id="KW-0411">Iron-sulfur</keyword>
<evidence type="ECO:0000256" key="1">
    <source>
        <dbReference type="ARBA" id="ARBA00022485"/>
    </source>
</evidence>
<evidence type="ECO:0000256" key="6">
    <source>
        <dbReference type="ARBA" id="ARBA00023014"/>
    </source>
</evidence>
<keyword evidence="3" id="KW-0227">DNA damage</keyword>
<proteinExistence type="predicted"/>
<dbReference type="PANTHER" id="PTHR33693">
    <property type="entry name" value="TYPE-5 URACIL-DNA GLYCOSYLASE"/>
    <property type="match status" value="1"/>
</dbReference>
<dbReference type="EMBL" id="MT143971">
    <property type="protein sequence ID" value="QJA43864.1"/>
    <property type="molecule type" value="Genomic_DNA"/>
</dbReference>
<reference evidence="9" key="1">
    <citation type="submission" date="2020-03" db="EMBL/GenBank/DDBJ databases">
        <title>The deep terrestrial virosphere.</title>
        <authorList>
            <person name="Holmfeldt K."/>
            <person name="Nilsson E."/>
            <person name="Simone D."/>
            <person name="Lopez-Fernandez M."/>
            <person name="Wu X."/>
            <person name="de Brujin I."/>
            <person name="Lundin D."/>
            <person name="Andersson A."/>
            <person name="Bertilsson S."/>
            <person name="Dopson M."/>
        </authorList>
    </citation>
    <scope>NUCLEOTIDE SEQUENCE</scope>
    <source>
        <strain evidence="9">TM448A00064</strain>
        <strain evidence="10">TM448B00061</strain>
    </source>
</reference>
<evidence type="ECO:0000256" key="5">
    <source>
        <dbReference type="ARBA" id="ARBA00023004"/>
    </source>
</evidence>
<accession>A0A6H1Z8I6</accession>
<dbReference type="EMBL" id="MT144588">
    <property type="protein sequence ID" value="QJH93433.1"/>
    <property type="molecule type" value="Genomic_DNA"/>
</dbReference>
<evidence type="ECO:0000313" key="10">
    <source>
        <dbReference type="EMBL" id="QJH93433.1"/>
    </source>
</evidence>
<dbReference type="AlphaFoldDB" id="A0A6H1Z8I6"/>
<dbReference type="InterPro" id="IPR036895">
    <property type="entry name" value="Uracil-DNA_glycosylase-like_sf"/>
</dbReference>
<keyword evidence="2" id="KW-0479">Metal-binding</keyword>
<evidence type="ECO:0000256" key="4">
    <source>
        <dbReference type="ARBA" id="ARBA00022801"/>
    </source>
</evidence>
<keyword evidence="4" id="KW-0378">Hydrolase</keyword>
<keyword evidence="1" id="KW-0004">4Fe-4S</keyword>
<sequence>MSGLESGQYYHGLIYQPDCHLCPLRFTRMVPPDGPIPTRRVFVGEGPGDMELWEGRGFIGPSGVLLWKLDQEFAGSPPREESTWVTNAALCLPKEIKLKTGVVLRKEKVKELSVKACRRRLLWELRWVTQDNPDAVIQPLGKWSYRSVTGNWKAKIFAMRGSVERVDLIKQCEAYDGPPPVAAHSNAAATR</sequence>
<evidence type="ECO:0000256" key="7">
    <source>
        <dbReference type="ARBA" id="ARBA00023204"/>
    </source>
</evidence>
<evidence type="ECO:0000256" key="3">
    <source>
        <dbReference type="ARBA" id="ARBA00022763"/>
    </source>
</evidence>
<evidence type="ECO:0000313" key="9">
    <source>
        <dbReference type="EMBL" id="QJA43864.1"/>
    </source>
</evidence>
<dbReference type="InterPro" id="IPR051536">
    <property type="entry name" value="UDG_Type-4/5"/>
</dbReference>
<keyword evidence="7" id="KW-0234">DNA repair</keyword>